<dbReference type="Proteomes" id="UP000583454">
    <property type="component" value="Unassembled WGS sequence"/>
</dbReference>
<comment type="caution">
    <text evidence="1">The sequence shown here is derived from an EMBL/GenBank/DDBJ whole genome shotgun (WGS) entry which is preliminary data.</text>
</comment>
<evidence type="ECO:0000313" key="1">
    <source>
        <dbReference type="EMBL" id="MBB5756469.1"/>
    </source>
</evidence>
<dbReference type="EMBL" id="JACHOP010000003">
    <property type="protein sequence ID" value="MBB5756469.1"/>
    <property type="molecule type" value="Genomic_DNA"/>
</dbReference>
<proteinExistence type="predicted"/>
<sequence length="100" mass="10732">MSDDLAREPQIKAMVNPSLFGAQAVFHTTFWCRFTASMSASQSSRCSTRPPPPLTGEAGDEVIAAVTDKQNAAARMLNKLPVHIGAPKGPHRRSVRCPSA</sequence>
<dbReference type="RefSeq" id="WP_183566288.1">
    <property type="nucleotide sequence ID" value="NZ_JACHOP010000003.1"/>
</dbReference>
<reference evidence="1 2" key="1">
    <citation type="submission" date="2020-08" db="EMBL/GenBank/DDBJ databases">
        <title>Genomic Encyclopedia of Type Strains, Phase IV (KMG-IV): sequencing the most valuable type-strain genomes for metagenomic binning, comparative biology and taxonomic classification.</title>
        <authorList>
            <person name="Goeker M."/>
        </authorList>
    </citation>
    <scope>NUCLEOTIDE SEQUENCE [LARGE SCALE GENOMIC DNA]</scope>
    <source>
        <strain evidence="1 2">DSM 2163</strain>
    </source>
</reference>
<keyword evidence="2" id="KW-1185">Reference proteome</keyword>
<dbReference type="AlphaFoldDB" id="A0A840ZFF2"/>
<gene>
    <name evidence="1" type="ORF">HNR00_001167</name>
</gene>
<accession>A0A840ZFF2</accession>
<evidence type="ECO:0000313" key="2">
    <source>
        <dbReference type="Proteomes" id="UP000583454"/>
    </source>
</evidence>
<name>A0A840ZFF2_9HYPH</name>
<protein>
    <submittedName>
        <fullName evidence="1">Uncharacterized protein</fullName>
    </submittedName>
</protein>
<organism evidence="1 2">
    <name type="scientific">Methylorubrum rhodinum</name>
    <dbReference type="NCBI Taxonomy" id="29428"/>
    <lineage>
        <taxon>Bacteria</taxon>
        <taxon>Pseudomonadati</taxon>
        <taxon>Pseudomonadota</taxon>
        <taxon>Alphaproteobacteria</taxon>
        <taxon>Hyphomicrobiales</taxon>
        <taxon>Methylobacteriaceae</taxon>
        <taxon>Methylorubrum</taxon>
    </lineage>
</organism>